<dbReference type="SMART" id="SM00642">
    <property type="entry name" value="Aamy"/>
    <property type="match status" value="1"/>
</dbReference>
<dbReference type="InterPro" id="IPR017853">
    <property type="entry name" value="GH"/>
</dbReference>
<comment type="caution">
    <text evidence="3">The sequence shown here is derived from an EMBL/GenBank/DDBJ whole genome shotgun (WGS) entry which is preliminary data.</text>
</comment>
<dbReference type="GO" id="GO:0009313">
    <property type="term" value="P:oligosaccharide catabolic process"/>
    <property type="evidence" value="ECO:0007669"/>
    <property type="project" value="TreeGrafter"/>
</dbReference>
<evidence type="ECO:0000313" key="4">
    <source>
        <dbReference type="Proteomes" id="UP000054260"/>
    </source>
</evidence>
<feature type="domain" description="Glycosyl hydrolase family 13 catalytic" evidence="1">
    <location>
        <begin position="122"/>
        <end position="583"/>
    </location>
</feature>
<proteinExistence type="predicted"/>
<dbReference type="PATRIC" id="fig|1236046.5.peg.1144"/>
<evidence type="ECO:0000313" key="2">
    <source>
        <dbReference type="EMBL" id="KUK68505.1"/>
    </source>
</evidence>
<accession>A0A117M937</accession>
<name>A0A117M937_9BACT</name>
<dbReference type="EMBL" id="LGGW01000009">
    <property type="protein sequence ID" value="KUK91107.1"/>
    <property type="molecule type" value="Genomic_DNA"/>
</dbReference>
<dbReference type="PANTHER" id="PTHR10357">
    <property type="entry name" value="ALPHA-AMYLASE FAMILY MEMBER"/>
    <property type="match status" value="1"/>
</dbReference>
<dbReference type="CDD" id="cd11335">
    <property type="entry name" value="AmyAc_MTase_N"/>
    <property type="match status" value="1"/>
</dbReference>
<gene>
    <name evidence="2" type="ORF">XD86_0131</name>
    <name evidence="3" type="ORF">XE02_0209</name>
</gene>
<dbReference type="Gene3D" id="3.20.20.80">
    <property type="entry name" value="Glycosidases"/>
    <property type="match status" value="1"/>
</dbReference>
<reference evidence="3" key="1">
    <citation type="journal article" date="2015" name="MBio">
        <title>Genome-resolved metagenomic analysis reveals roles for candidate phyla and other microbial community members in biogeochemical transformations in oil reservoirs.</title>
        <authorList>
            <person name="Hu P."/>
            <person name="Tom L."/>
            <person name="Singh A."/>
            <person name="Thomas B.C."/>
            <person name="Baker B.J."/>
            <person name="Piceno Y.M."/>
            <person name="Andersen G.L."/>
            <person name="Banfield J.F."/>
        </authorList>
    </citation>
    <scope>NUCLEOTIDE SEQUENCE [LARGE SCALE GENOMIC DNA]</scope>
    <source>
        <strain evidence="2">46_47</strain>
        <strain evidence="3">46_70</strain>
    </source>
</reference>
<dbReference type="Proteomes" id="UP000054260">
    <property type="component" value="Unassembled WGS sequence"/>
</dbReference>
<dbReference type="InterPro" id="IPR006047">
    <property type="entry name" value="GH13_cat_dom"/>
</dbReference>
<sequence length="703" mass="80881">MAKEPVSKIGGVDAPCGFESHRLRQWAVTPCFFGGGSVILDAVLRLLKGKKGKLDYSIPKEWLPTGYSGTLKLRDRYIFVDPYEYSSTIVEGILSRAEQGRDYSKSLGRIRMENESTWINSAIIYGSFVRSTTAYSHHDPEFFSDLDSQQYSELGTFLKMIFMLPYLEKMGFDTLYFLPVTSYSDKFKKGELGSPYSVKDFFSTDERYHDRLLDDMSVEEEFTAFVEAAHIMGMRVVLDFIPRTSARDSALILKHPEWFYWIDASRLDDYAPPKIDNLGFDQAKVETLPIIYANENVKRHLSLFRHSPERLFPERWRNFVSHHEGKESFLDELVEEFGLITPPGFSDWINDNQPTWNDITFLRLYKDHPIESRRFLPENQPPYVLFDVVKSSFFPGSEPMMDLWESIENIMPFYNEKFGVDGARLDMGHALPRELELRIIRKAKERDPSFAIIAEELVMGNDEKARQSGYDCILGNTWWMEPRINEGKFKELIYKVLPNMRLPTLAGIETPDTPRAAARKNGKSFSRFATVLNYFLPNGITYINSGQEIFEIQPMNLGLDNDEEGRYVLPPNDPFYGKLAFFDPYVLHWNADDDLIDLIALLSSIRRNNLNLLSSSNPKLLWEEDKTSAGLFYWNGVKGLLVVANGDFEGMKEFHIDLGFHTWRGKHKVQWKLKGFDGQSDWDVGGDFHLSLGPGEVAVAEVM</sequence>
<organism evidence="3 5">
    <name type="scientific">Mesotoga infera</name>
    <dbReference type="NCBI Taxonomy" id="1236046"/>
    <lineage>
        <taxon>Bacteria</taxon>
        <taxon>Thermotogati</taxon>
        <taxon>Thermotogota</taxon>
        <taxon>Thermotogae</taxon>
        <taxon>Kosmotogales</taxon>
        <taxon>Kosmotogaceae</taxon>
        <taxon>Mesotoga</taxon>
    </lineage>
</organism>
<dbReference type="EMBL" id="LGGH01000009">
    <property type="protein sequence ID" value="KUK68505.1"/>
    <property type="molecule type" value="Genomic_DNA"/>
</dbReference>
<evidence type="ECO:0000313" key="3">
    <source>
        <dbReference type="EMBL" id="KUK91107.1"/>
    </source>
</evidence>
<dbReference type="GO" id="GO:0004556">
    <property type="term" value="F:alpha-amylase activity"/>
    <property type="evidence" value="ECO:0007669"/>
    <property type="project" value="TreeGrafter"/>
</dbReference>
<reference evidence="4 5" key="2">
    <citation type="journal article" date="2015" name="MBio">
        <title>Genome-Resolved Metagenomic Analysis Reveals Roles for Candidate Phyla and Other Microbial Community Members in Biogeochemical Transformations in Oil Reservoirs.</title>
        <authorList>
            <person name="Hu P."/>
            <person name="Tom L."/>
            <person name="Singh A."/>
            <person name="Thomas B.C."/>
            <person name="Baker B.J."/>
            <person name="Piceno Y.M."/>
            <person name="Andersen G.L."/>
            <person name="Banfield J.F."/>
        </authorList>
    </citation>
    <scope>NUCLEOTIDE SEQUENCE [LARGE SCALE GENOMIC DNA]</scope>
</reference>
<dbReference type="PANTHER" id="PTHR10357:SF179">
    <property type="entry name" value="NEUTRAL AND BASIC AMINO ACID TRANSPORT PROTEIN RBAT"/>
    <property type="match status" value="1"/>
</dbReference>
<dbReference type="AlphaFoldDB" id="A0A117M937"/>
<evidence type="ECO:0000259" key="1">
    <source>
        <dbReference type="SMART" id="SM00642"/>
    </source>
</evidence>
<protein>
    <submittedName>
        <fullName evidence="3">Alpha amylase catalytic region</fullName>
    </submittedName>
</protein>
<dbReference type="Proteomes" id="UP000055014">
    <property type="component" value="Unassembled WGS sequence"/>
</dbReference>
<dbReference type="SUPFAM" id="SSF51445">
    <property type="entry name" value="(Trans)glycosidases"/>
    <property type="match status" value="1"/>
</dbReference>
<evidence type="ECO:0000313" key="5">
    <source>
        <dbReference type="Proteomes" id="UP000055014"/>
    </source>
</evidence>